<organism evidence="1 2">
    <name type="scientific">Enterobacter cancerogenus</name>
    <dbReference type="NCBI Taxonomy" id="69218"/>
    <lineage>
        <taxon>Bacteria</taxon>
        <taxon>Pseudomonadati</taxon>
        <taxon>Pseudomonadota</taxon>
        <taxon>Gammaproteobacteria</taxon>
        <taxon>Enterobacterales</taxon>
        <taxon>Enterobacteriaceae</taxon>
        <taxon>Enterobacter</taxon>
        <taxon>Enterobacter cloacae complex</taxon>
    </lineage>
</organism>
<name>A0A484W8Q2_9ENTR</name>
<gene>
    <name evidence="1" type="ORF">NCTC12126_00223</name>
</gene>
<dbReference type="AlphaFoldDB" id="A0A484W8Q2"/>
<dbReference type="Proteomes" id="UP000351155">
    <property type="component" value="Unassembled WGS sequence"/>
</dbReference>
<reference evidence="1 2" key="1">
    <citation type="submission" date="2019-03" db="EMBL/GenBank/DDBJ databases">
        <authorList>
            <consortium name="Pathogen Informatics"/>
        </authorList>
    </citation>
    <scope>NUCLEOTIDE SEQUENCE [LARGE SCALE GENOMIC DNA]</scope>
    <source>
        <strain evidence="1 2">NCTC12126</strain>
    </source>
</reference>
<proteinExistence type="predicted"/>
<accession>A0A484W8Q2</accession>
<protein>
    <submittedName>
        <fullName evidence="1">Uncharacterized protein</fullName>
    </submittedName>
</protein>
<dbReference type="EMBL" id="CAADIW010000002">
    <property type="protein sequence ID" value="VFS06675.1"/>
    <property type="molecule type" value="Genomic_DNA"/>
</dbReference>
<evidence type="ECO:0000313" key="1">
    <source>
        <dbReference type="EMBL" id="VFS06675.1"/>
    </source>
</evidence>
<evidence type="ECO:0000313" key="2">
    <source>
        <dbReference type="Proteomes" id="UP000351155"/>
    </source>
</evidence>
<sequence length="60" mass="6874">MPVAGMRHHQRLHGNGVLFHQIGDTRVGVNDDLIRQPLLTVFIEPLGFNELFYRTTSEDN</sequence>